<evidence type="ECO:0000313" key="1">
    <source>
        <dbReference type="Proteomes" id="UP000887579"/>
    </source>
</evidence>
<sequence length="201" mass="22600">MTTFVQPYENISCSALRHFSATSSYFSNFFGTNNDDFDAGGKIHQEAKRLLIDHPNLSKSLFRQNRSFLEYLPFINPFIRGFNPNLLLNEGTNTILPLGEQNLHSYKTVMCEAWLSMAHCGYGLSCRFAHGLSELRQSGGAIKKDATKYQTKICVKYTTYGICCHGPACLFFHPLPDNPKLFLAPLLATENGINPMEDETT</sequence>
<name>A0AC34GEJ5_9BILA</name>
<dbReference type="WBParaSite" id="ES5_v2.g28026.t1">
    <property type="protein sequence ID" value="ES5_v2.g28026.t1"/>
    <property type="gene ID" value="ES5_v2.g28026"/>
</dbReference>
<proteinExistence type="predicted"/>
<evidence type="ECO:0000313" key="2">
    <source>
        <dbReference type="WBParaSite" id="ES5_v2.g28026.t1"/>
    </source>
</evidence>
<dbReference type="Proteomes" id="UP000887579">
    <property type="component" value="Unplaced"/>
</dbReference>
<reference evidence="2" key="1">
    <citation type="submission" date="2022-11" db="UniProtKB">
        <authorList>
            <consortium name="WormBaseParasite"/>
        </authorList>
    </citation>
    <scope>IDENTIFICATION</scope>
</reference>
<protein>
    <submittedName>
        <fullName evidence="2">C3H1-type domain-containing protein</fullName>
    </submittedName>
</protein>
<organism evidence="1 2">
    <name type="scientific">Panagrolaimus sp. ES5</name>
    <dbReference type="NCBI Taxonomy" id="591445"/>
    <lineage>
        <taxon>Eukaryota</taxon>
        <taxon>Metazoa</taxon>
        <taxon>Ecdysozoa</taxon>
        <taxon>Nematoda</taxon>
        <taxon>Chromadorea</taxon>
        <taxon>Rhabditida</taxon>
        <taxon>Tylenchina</taxon>
        <taxon>Panagrolaimomorpha</taxon>
        <taxon>Panagrolaimoidea</taxon>
        <taxon>Panagrolaimidae</taxon>
        <taxon>Panagrolaimus</taxon>
    </lineage>
</organism>
<accession>A0AC34GEJ5</accession>